<organism evidence="1 2">
    <name type="scientific">Eleutherodactylus coqui</name>
    <name type="common">Puerto Rican coqui</name>
    <dbReference type="NCBI Taxonomy" id="57060"/>
    <lineage>
        <taxon>Eukaryota</taxon>
        <taxon>Metazoa</taxon>
        <taxon>Chordata</taxon>
        <taxon>Craniata</taxon>
        <taxon>Vertebrata</taxon>
        <taxon>Euteleostomi</taxon>
        <taxon>Amphibia</taxon>
        <taxon>Batrachia</taxon>
        <taxon>Anura</taxon>
        <taxon>Neobatrachia</taxon>
        <taxon>Hyloidea</taxon>
        <taxon>Eleutherodactylidae</taxon>
        <taxon>Eleutherodactylinae</taxon>
        <taxon>Eleutherodactylus</taxon>
        <taxon>Eleutherodactylus</taxon>
    </lineage>
</organism>
<proteinExistence type="predicted"/>
<accession>A0A8J6EX28</accession>
<sequence>MFQQSAPGSSGVPSICHMRQSLQADWEVQGSYNFRTYFYGDSIIRKDCFLYLQPVAGRCRVIRYSGLSDSATNMDKTHLQGRNPK</sequence>
<dbReference type="EMBL" id="WNTK01000011">
    <property type="protein sequence ID" value="KAG9476566.1"/>
    <property type="molecule type" value="Genomic_DNA"/>
</dbReference>
<keyword evidence="2" id="KW-1185">Reference proteome</keyword>
<evidence type="ECO:0000313" key="1">
    <source>
        <dbReference type="EMBL" id="KAG9476566.1"/>
    </source>
</evidence>
<comment type="caution">
    <text evidence="1">The sequence shown here is derived from an EMBL/GenBank/DDBJ whole genome shotgun (WGS) entry which is preliminary data.</text>
</comment>
<protein>
    <submittedName>
        <fullName evidence="1">Uncharacterized protein</fullName>
    </submittedName>
</protein>
<gene>
    <name evidence="1" type="ORF">GDO78_003225</name>
</gene>
<dbReference type="AlphaFoldDB" id="A0A8J6EX28"/>
<evidence type="ECO:0000313" key="2">
    <source>
        <dbReference type="Proteomes" id="UP000770717"/>
    </source>
</evidence>
<dbReference type="Proteomes" id="UP000770717">
    <property type="component" value="Unassembled WGS sequence"/>
</dbReference>
<name>A0A8J6EX28_ELECQ</name>
<reference evidence="1" key="1">
    <citation type="thesis" date="2020" institute="ProQuest LLC" country="789 East Eisenhower Parkway, Ann Arbor, MI, USA">
        <title>Comparative Genomics and Chromosome Evolution.</title>
        <authorList>
            <person name="Mudd A.B."/>
        </authorList>
    </citation>
    <scope>NUCLEOTIDE SEQUENCE</scope>
    <source>
        <strain evidence="1">HN-11 Male</strain>
        <tissue evidence="1">Kidney and liver</tissue>
    </source>
</reference>